<organism evidence="2 3">
    <name type="scientific">Marvinbryantia formatexigens DSM 14469</name>
    <dbReference type="NCBI Taxonomy" id="478749"/>
    <lineage>
        <taxon>Bacteria</taxon>
        <taxon>Bacillati</taxon>
        <taxon>Bacillota</taxon>
        <taxon>Clostridia</taxon>
        <taxon>Lachnospirales</taxon>
        <taxon>Lachnospiraceae</taxon>
        <taxon>Marvinbryantia</taxon>
    </lineage>
</organism>
<name>C6LFW1_9FIRM</name>
<keyword evidence="1" id="KW-0175">Coiled coil</keyword>
<evidence type="ECO:0000313" key="3">
    <source>
        <dbReference type="Proteomes" id="UP000005561"/>
    </source>
</evidence>
<dbReference type="EMBL" id="ACCL02000011">
    <property type="protein sequence ID" value="EET60325.1"/>
    <property type="molecule type" value="Genomic_DNA"/>
</dbReference>
<dbReference type="STRING" id="168384.SAMN05660368_03659"/>
<evidence type="ECO:0000313" key="2">
    <source>
        <dbReference type="EMBL" id="EET60325.1"/>
    </source>
</evidence>
<sequence length="221" mass="25641">MPAKPHKTYIFSLRLRFLAGVMNETDGRRDKEMEQAEKLTVLLEKYRKNRENVPLEVLKTKYKDAYEKLKAEIKTEAQTLIRPVATKVPPWLEGQLIKQEYAEEMAGAFNQLYEADCYAKKIGQALYKHYSITEALQLAGEVNSKYQEALLKIFHQKTCLYTTAENWDPENPVTPRIYNALVDKFWDEEKGEWITAEKPPGNALLIFITGDKPVREEADHE</sequence>
<protein>
    <submittedName>
        <fullName evidence="2">Uncharacterized protein</fullName>
    </submittedName>
</protein>
<reference evidence="2" key="1">
    <citation type="submission" date="2009-07" db="EMBL/GenBank/DDBJ databases">
        <authorList>
            <person name="Weinstock G."/>
            <person name="Sodergren E."/>
            <person name="Clifton S."/>
            <person name="Fulton L."/>
            <person name="Fulton B."/>
            <person name="Courtney L."/>
            <person name="Fronick C."/>
            <person name="Harrison M."/>
            <person name="Strong C."/>
            <person name="Farmer C."/>
            <person name="Delahaunty K."/>
            <person name="Markovic C."/>
            <person name="Hall O."/>
            <person name="Minx P."/>
            <person name="Tomlinson C."/>
            <person name="Mitreva M."/>
            <person name="Nelson J."/>
            <person name="Hou S."/>
            <person name="Wollam A."/>
            <person name="Pepin K.H."/>
            <person name="Johnson M."/>
            <person name="Bhonagiri V."/>
            <person name="Nash W.E."/>
            <person name="Warren W."/>
            <person name="Chinwalla A."/>
            <person name="Mardis E.R."/>
            <person name="Wilson R.K."/>
        </authorList>
    </citation>
    <scope>NUCLEOTIDE SEQUENCE [LARGE SCALE GENOMIC DNA]</scope>
    <source>
        <strain evidence="2">DSM 14469</strain>
    </source>
</reference>
<keyword evidence="3" id="KW-1185">Reference proteome</keyword>
<accession>C6LFW1</accession>
<evidence type="ECO:0000256" key="1">
    <source>
        <dbReference type="SAM" id="Coils"/>
    </source>
</evidence>
<feature type="coiled-coil region" evidence="1">
    <location>
        <begin position="29"/>
        <end position="79"/>
    </location>
</feature>
<dbReference type="AlphaFoldDB" id="C6LFW1"/>
<comment type="caution">
    <text evidence="2">The sequence shown here is derived from an EMBL/GenBank/DDBJ whole genome shotgun (WGS) entry which is preliminary data.</text>
</comment>
<dbReference type="Proteomes" id="UP000005561">
    <property type="component" value="Unassembled WGS sequence"/>
</dbReference>
<proteinExistence type="predicted"/>
<gene>
    <name evidence="2" type="ORF">BRYFOR_07521</name>
</gene>